<evidence type="ECO:0000256" key="6">
    <source>
        <dbReference type="ARBA" id="ARBA00023125"/>
    </source>
</evidence>
<keyword evidence="3 7" id="KW-0547">Nucleotide-binding</keyword>
<dbReference type="PANTHER" id="PTHR30050">
    <property type="entry name" value="CHROMOSOMAL REPLICATION INITIATOR PROTEIN DNAA"/>
    <property type="match status" value="1"/>
</dbReference>
<evidence type="ECO:0000313" key="12">
    <source>
        <dbReference type="Proteomes" id="UP001214043"/>
    </source>
</evidence>
<dbReference type="InterPro" id="IPR020591">
    <property type="entry name" value="Chromosome_initiator_DnaA-like"/>
</dbReference>
<dbReference type="PRINTS" id="PR00051">
    <property type="entry name" value="DNAA"/>
</dbReference>
<dbReference type="Proteomes" id="UP001214043">
    <property type="component" value="Chromosome"/>
</dbReference>
<evidence type="ECO:0000313" key="11">
    <source>
        <dbReference type="EMBL" id="WDI30004.1"/>
    </source>
</evidence>
<evidence type="ECO:0000256" key="7">
    <source>
        <dbReference type="RuleBase" id="RU000577"/>
    </source>
</evidence>
<evidence type="ECO:0000256" key="3">
    <source>
        <dbReference type="ARBA" id="ARBA00022741"/>
    </source>
</evidence>
<evidence type="ECO:0000256" key="4">
    <source>
        <dbReference type="ARBA" id="ARBA00022840"/>
    </source>
</evidence>
<keyword evidence="12" id="KW-1185">Reference proteome</keyword>
<dbReference type="InterPro" id="IPR038454">
    <property type="entry name" value="DnaA_N_sf"/>
</dbReference>
<dbReference type="InterPro" id="IPR013317">
    <property type="entry name" value="DnaA_dom"/>
</dbReference>
<accession>A0AAE9Z9V5</accession>
<dbReference type="Pfam" id="PF11638">
    <property type="entry name" value="DnaA_N"/>
    <property type="match status" value="1"/>
</dbReference>
<dbReference type="GO" id="GO:0003688">
    <property type="term" value="F:DNA replication origin binding"/>
    <property type="evidence" value="ECO:0007669"/>
    <property type="project" value="TreeGrafter"/>
</dbReference>
<dbReference type="GO" id="GO:0005886">
    <property type="term" value="C:plasma membrane"/>
    <property type="evidence" value="ECO:0007669"/>
    <property type="project" value="TreeGrafter"/>
</dbReference>
<dbReference type="CDD" id="cd00009">
    <property type="entry name" value="AAA"/>
    <property type="match status" value="1"/>
</dbReference>
<dbReference type="SMART" id="SM00382">
    <property type="entry name" value="AAA"/>
    <property type="match status" value="1"/>
</dbReference>
<dbReference type="Gene3D" id="3.30.300.180">
    <property type="match status" value="1"/>
</dbReference>
<keyword evidence="6 7" id="KW-0238">DNA-binding</keyword>
<dbReference type="EMBL" id="CP118166">
    <property type="protein sequence ID" value="WDI30004.1"/>
    <property type="molecule type" value="Genomic_DNA"/>
</dbReference>
<dbReference type="CDD" id="cd06571">
    <property type="entry name" value="Bac_DnaA_C"/>
    <property type="match status" value="1"/>
</dbReference>
<dbReference type="Gene3D" id="1.10.1750.10">
    <property type="match status" value="1"/>
</dbReference>
<dbReference type="InterPro" id="IPR013159">
    <property type="entry name" value="DnaA_C"/>
</dbReference>
<evidence type="ECO:0000256" key="5">
    <source>
        <dbReference type="ARBA" id="ARBA00023121"/>
    </source>
</evidence>
<comment type="function">
    <text evidence="7">Plays an essential role in the initiation and regulation of chromosomal replication. ATP-DnaA binds to the origin of replication (oriC) to initiate formation of the DNA replication initiation complex once per cell cycle. Binds the DnaA box (a 9 base pair repeat at the origin) and separates the double-stranded (ds)DNA. Forms a right-handed helical filament on oriC DNA; dsDNA binds to the exterior of the filament while single-stranded (ss)DNA is stabiized in the filament's interior. The ATP-DnaA-oriC complex binds and stabilizes one strand of the AT-rich DNA unwinding element (DUE), permitting loading of DNA polymerase. After initiation quickly degrades to an ADP-DnaA complex that is not apt for DNA replication. Binds acidic phospholipids.</text>
</comment>
<dbReference type="GO" id="GO:0008289">
    <property type="term" value="F:lipid binding"/>
    <property type="evidence" value="ECO:0007669"/>
    <property type="project" value="UniProtKB-KW"/>
</dbReference>
<gene>
    <name evidence="11" type="ORF">PUV54_08530</name>
</gene>
<dbReference type="Gene3D" id="1.10.8.60">
    <property type="match status" value="1"/>
</dbReference>
<feature type="domain" description="Chromosomal replication initiator DnaA C-terminal" evidence="10">
    <location>
        <begin position="393"/>
        <end position="461"/>
    </location>
</feature>
<keyword evidence="5" id="KW-0446">Lipid-binding</keyword>
<dbReference type="KEGG" id="hfl:PUV54_08530"/>
<keyword evidence="1" id="KW-0963">Cytoplasm</keyword>
<keyword evidence="2 7" id="KW-0235">DNA replication</keyword>
<dbReference type="GO" id="GO:0006275">
    <property type="term" value="P:regulation of DNA replication"/>
    <property type="evidence" value="ECO:0007669"/>
    <property type="project" value="InterPro"/>
</dbReference>
<evidence type="ECO:0000256" key="2">
    <source>
        <dbReference type="ARBA" id="ARBA00022705"/>
    </source>
</evidence>
<evidence type="ECO:0000256" key="1">
    <source>
        <dbReference type="ARBA" id="ARBA00022490"/>
    </source>
</evidence>
<feature type="domain" description="AAA+ ATPase" evidence="9">
    <location>
        <begin position="178"/>
        <end position="304"/>
    </location>
</feature>
<dbReference type="SUPFAM" id="SSF48295">
    <property type="entry name" value="TrpR-like"/>
    <property type="match status" value="1"/>
</dbReference>
<name>A0AAE9Z9V5_9PROT</name>
<dbReference type="InterPro" id="IPR003593">
    <property type="entry name" value="AAA+_ATPase"/>
</dbReference>
<comment type="similarity">
    <text evidence="8">Belongs to the DnaA family.</text>
</comment>
<dbReference type="InterPro" id="IPR027417">
    <property type="entry name" value="P-loop_NTPase"/>
</dbReference>
<keyword evidence="4 7" id="KW-0067">ATP-binding</keyword>
<dbReference type="SMART" id="SM00760">
    <property type="entry name" value="Bac_DnaA_C"/>
    <property type="match status" value="1"/>
</dbReference>
<dbReference type="InterPro" id="IPR024633">
    <property type="entry name" value="DnaA_N_dom"/>
</dbReference>
<proteinExistence type="inferred from homology"/>
<dbReference type="Gene3D" id="3.40.50.300">
    <property type="entry name" value="P-loop containing nucleotide triphosphate hydrolases"/>
    <property type="match status" value="1"/>
</dbReference>
<dbReference type="AlphaFoldDB" id="A0AAE9Z9V5"/>
<protein>
    <recommendedName>
        <fullName evidence="7">Chromosomal replication initiator protein DnaA</fullName>
    </recommendedName>
</protein>
<sequence>MNNEKTTGGLPFPGQNHSELFKRYHAALRTRVGEAKYKSWFVDLGLAEFSEECVTLSTGSEAKRDMLDHRFFPVLADTWRKEVGPFRNMRLTVLKNLSAHAAKVDAQEEKRASGSAYAAPSHASASGQVAQPAAEKEQNFDGIATALDPRRTFDAFAVASSNRIAWAAAQEAMAEGRPKELIYFYGPSGVGKTHLLQAIAHELLKRGERGAPGYVTYNNLVNACVSAVWANATQALHKALLAYDYIAFDDIHFLTGKNRTQEELLIVIDAALDSGKQVVIAGELPPAKLAEAGINQRIADRLAGGICAPIHQGDEALRMAVLQKRVEQSTAKCAISEEVLAFIARTFSQSTRETIGALNQLLLMYGGEEVVVDLDEAKSILKSRLEDRKRISTIDDAIAAGAEAFGLKLEDMTGRSQPQRIVRARHAVVWCAREVLKESFPRIGKALKRDHTTVMSSYRRAQALLERDKAFQDGVKRIREALEG</sequence>
<dbReference type="GO" id="GO:0005524">
    <property type="term" value="F:ATP binding"/>
    <property type="evidence" value="ECO:0007669"/>
    <property type="project" value="UniProtKB-KW"/>
</dbReference>
<dbReference type="InterPro" id="IPR010921">
    <property type="entry name" value="Trp_repressor/repl_initiator"/>
</dbReference>
<organism evidence="11 12">
    <name type="scientific">Hyphococcus flavus</name>
    <dbReference type="NCBI Taxonomy" id="1866326"/>
    <lineage>
        <taxon>Bacteria</taxon>
        <taxon>Pseudomonadati</taxon>
        <taxon>Pseudomonadota</taxon>
        <taxon>Alphaproteobacteria</taxon>
        <taxon>Parvularculales</taxon>
        <taxon>Parvularculaceae</taxon>
        <taxon>Hyphococcus</taxon>
    </lineage>
</organism>
<dbReference type="Pfam" id="PF08299">
    <property type="entry name" value="Bac_DnaA_C"/>
    <property type="match status" value="1"/>
</dbReference>
<evidence type="ECO:0000259" key="10">
    <source>
        <dbReference type="SMART" id="SM00760"/>
    </source>
</evidence>
<reference evidence="11" key="1">
    <citation type="submission" date="2023-02" db="EMBL/GenBank/DDBJ databases">
        <title>Genome sequence of Hyphococcus flavus.</title>
        <authorList>
            <person name="Rong J.-C."/>
            <person name="Zhao Q."/>
            <person name="Yi M."/>
            <person name="Wu J.-Y."/>
        </authorList>
    </citation>
    <scope>NUCLEOTIDE SEQUENCE</scope>
    <source>
        <strain evidence="11">MCCC 1K03223</strain>
    </source>
</reference>
<evidence type="ECO:0000256" key="8">
    <source>
        <dbReference type="RuleBase" id="RU004227"/>
    </source>
</evidence>
<dbReference type="Pfam" id="PF00308">
    <property type="entry name" value="Bac_DnaA"/>
    <property type="match status" value="1"/>
</dbReference>
<evidence type="ECO:0000259" key="9">
    <source>
        <dbReference type="SMART" id="SM00382"/>
    </source>
</evidence>
<dbReference type="SUPFAM" id="SSF52540">
    <property type="entry name" value="P-loop containing nucleoside triphosphate hydrolases"/>
    <property type="match status" value="1"/>
</dbReference>
<dbReference type="RefSeq" id="WP_274491789.1">
    <property type="nucleotide sequence ID" value="NZ_CP118166.1"/>
</dbReference>
<dbReference type="PANTHER" id="PTHR30050:SF2">
    <property type="entry name" value="CHROMOSOMAL REPLICATION INITIATOR PROTEIN DNAA"/>
    <property type="match status" value="1"/>
</dbReference>
<dbReference type="GO" id="GO:0006270">
    <property type="term" value="P:DNA replication initiation"/>
    <property type="evidence" value="ECO:0007669"/>
    <property type="project" value="InterPro"/>
</dbReference>